<dbReference type="PANTHER" id="PTHR12791">
    <property type="entry name" value="GOLGI SNARE BET1-RELATED"/>
    <property type="match status" value="1"/>
</dbReference>
<sequence length="102" mass="11295">MALMSEHRQLMSTQDSTLETLGKGVQRVKALAGIMRDELGEQAVILDSLDEDVDKADGSMNLLNKRMRILAEQTKSSDKAQWSIITCLLIVLGILTFMVLSD</sequence>
<comment type="similarity">
    <text evidence="2">Belongs to the syntaxin family.</text>
</comment>
<evidence type="ECO:0000259" key="8">
    <source>
        <dbReference type="PROSITE" id="PS50192"/>
    </source>
</evidence>
<accession>A0A7S4FCS2</accession>
<keyword evidence="3" id="KW-0813">Transport</keyword>
<organism evidence="9">
    <name type="scientific">Chrysotila carterae</name>
    <name type="common">Marine alga</name>
    <name type="synonym">Syracosphaera carterae</name>
    <dbReference type="NCBI Taxonomy" id="13221"/>
    <lineage>
        <taxon>Eukaryota</taxon>
        <taxon>Haptista</taxon>
        <taxon>Haptophyta</taxon>
        <taxon>Prymnesiophyceae</taxon>
        <taxon>Isochrysidales</taxon>
        <taxon>Isochrysidaceae</taxon>
        <taxon>Chrysotila</taxon>
    </lineage>
</organism>
<dbReference type="CDD" id="cd15841">
    <property type="entry name" value="SNARE_Qc"/>
    <property type="match status" value="1"/>
</dbReference>
<comment type="subcellular location">
    <subcellularLocation>
        <location evidence="1">Membrane</location>
        <topology evidence="1">Single-pass membrane protein</topology>
    </subcellularLocation>
</comment>
<feature type="domain" description="T-SNARE coiled-coil homology" evidence="8">
    <location>
        <begin position="8"/>
        <end position="70"/>
    </location>
</feature>
<evidence type="ECO:0000256" key="2">
    <source>
        <dbReference type="ARBA" id="ARBA00009063"/>
    </source>
</evidence>
<evidence type="ECO:0000256" key="3">
    <source>
        <dbReference type="ARBA" id="ARBA00022448"/>
    </source>
</evidence>
<evidence type="ECO:0000256" key="1">
    <source>
        <dbReference type="ARBA" id="ARBA00004167"/>
    </source>
</evidence>
<dbReference type="PROSITE" id="PS00914">
    <property type="entry name" value="SYNTAXIN"/>
    <property type="match status" value="1"/>
</dbReference>
<feature type="transmembrane region" description="Helical" evidence="7">
    <location>
        <begin position="82"/>
        <end position="100"/>
    </location>
</feature>
<dbReference type="Gene3D" id="1.20.5.110">
    <property type="match status" value="1"/>
</dbReference>
<keyword evidence="4 7" id="KW-0812">Transmembrane</keyword>
<dbReference type="SMART" id="SM00397">
    <property type="entry name" value="t_SNARE"/>
    <property type="match status" value="1"/>
</dbReference>
<evidence type="ECO:0000256" key="5">
    <source>
        <dbReference type="ARBA" id="ARBA00022989"/>
    </source>
</evidence>
<evidence type="ECO:0000313" key="9">
    <source>
        <dbReference type="EMBL" id="CAE0787133.1"/>
    </source>
</evidence>
<dbReference type="GO" id="GO:0016020">
    <property type="term" value="C:membrane"/>
    <property type="evidence" value="ECO:0007669"/>
    <property type="project" value="UniProtKB-SubCell"/>
</dbReference>
<evidence type="ECO:0000256" key="4">
    <source>
        <dbReference type="ARBA" id="ARBA00022692"/>
    </source>
</evidence>
<proteinExistence type="inferred from homology"/>
<dbReference type="GO" id="GO:0005484">
    <property type="term" value="F:SNAP receptor activity"/>
    <property type="evidence" value="ECO:0007669"/>
    <property type="project" value="InterPro"/>
</dbReference>
<dbReference type="GO" id="GO:0006886">
    <property type="term" value="P:intracellular protein transport"/>
    <property type="evidence" value="ECO:0007669"/>
    <property type="project" value="InterPro"/>
</dbReference>
<keyword evidence="6 7" id="KW-0472">Membrane</keyword>
<dbReference type="InterPro" id="IPR006012">
    <property type="entry name" value="Syntaxin/epimorphin_CS"/>
</dbReference>
<reference evidence="9" key="1">
    <citation type="submission" date="2021-01" db="EMBL/GenBank/DDBJ databases">
        <authorList>
            <person name="Corre E."/>
            <person name="Pelletier E."/>
            <person name="Niang G."/>
            <person name="Scheremetjew M."/>
            <person name="Finn R."/>
            <person name="Kale V."/>
            <person name="Holt S."/>
            <person name="Cochrane G."/>
            <person name="Meng A."/>
            <person name="Brown T."/>
            <person name="Cohen L."/>
        </authorList>
    </citation>
    <scope>NUCLEOTIDE SEQUENCE</scope>
    <source>
        <strain evidence="9">CCMP645</strain>
    </source>
</reference>
<protein>
    <recommendedName>
        <fullName evidence="8">t-SNARE coiled-coil homology domain-containing protein</fullName>
    </recommendedName>
</protein>
<evidence type="ECO:0000256" key="6">
    <source>
        <dbReference type="ARBA" id="ARBA00023136"/>
    </source>
</evidence>
<name>A0A7S4FCS2_CHRCT</name>
<dbReference type="AlphaFoldDB" id="A0A7S4FCS2"/>
<keyword evidence="5 7" id="KW-1133">Transmembrane helix</keyword>
<dbReference type="EMBL" id="HBIZ01064719">
    <property type="protein sequence ID" value="CAE0787133.1"/>
    <property type="molecule type" value="Transcribed_RNA"/>
</dbReference>
<dbReference type="PROSITE" id="PS50192">
    <property type="entry name" value="T_SNARE"/>
    <property type="match status" value="1"/>
</dbReference>
<dbReference type="InterPro" id="IPR000727">
    <property type="entry name" value="T_SNARE_dom"/>
</dbReference>
<dbReference type="SUPFAM" id="SSF58038">
    <property type="entry name" value="SNARE fusion complex"/>
    <property type="match status" value="1"/>
</dbReference>
<gene>
    <name evidence="9" type="ORF">PCAR00345_LOCUS39841</name>
</gene>
<evidence type="ECO:0000256" key="7">
    <source>
        <dbReference type="SAM" id="Phobius"/>
    </source>
</evidence>